<dbReference type="AlphaFoldDB" id="A0A176S5J3"/>
<feature type="domain" description="Glycosyl transferase family 3" evidence="4">
    <location>
        <begin position="106"/>
        <end position="322"/>
    </location>
</feature>
<evidence type="ECO:0000256" key="2">
    <source>
        <dbReference type="ARBA" id="ARBA00022679"/>
    </source>
</evidence>
<keyword evidence="3" id="KW-0028">Amino-acid biosynthesis</keyword>
<proteinExistence type="predicted"/>
<dbReference type="GO" id="GO:0004048">
    <property type="term" value="F:anthranilate phosphoribosyltransferase activity"/>
    <property type="evidence" value="ECO:0007669"/>
    <property type="project" value="InterPro"/>
</dbReference>
<dbReference type="GO" id="GO:0000162">
    <property type="term" value="P:L-tryptophan biosynthetic process"/>
    <property type="evidence" value="ECO:0007669"/>
    <property type="project" value="UniProtKB-KW"/>
</dbReference>
<accession>A0A176S5J3</accession>
<protein>
    <submittedName>
        <fullName evidence="6">Anthranilate phosphoribosyltransferase</fullName>
    </submittedName>
</protein>
<evidence type="ECO:0000256" key="1">
    <source>
        <dbReference type="ARBA" id="ARBA00022676"/>
    </source>
</evidence>
<evidence type="ECO:0000256" key="3">
    <source>
        <dbReference type="ARBA" id="ARBA00022822"/>
    </source>
</evidence>
<dbReference type="InterPro" id="IPR017459">
    <property type="entry name" value="Glycosyl_Trfase_fam3_N_dom"/>
</dbReference>
<organism evidence="6 7">
    <name type="scientific">Candidatus Thiomargarita nelsonii</name>
    <dbReference type="NCBI Taxonomy" id="1003181"/>
    <lineage>
        <taxon>Bacteria</taxon>
        <taxon>Pseudomonadati</taxon>
        <taxon>Pseudomonadota</taxon>
        <taxon>Gammaproteobacteria</taxon>
        <taxon>Thiotrichales</taxon>
        <taxon>Thiotrichaceae</taxon>
        <taxon>Thiomargarita</taxon>
    </lineage>
</organism>
<feature type="domain" description="Glycosyl transferase family 3 N-terminal" evidence="5">
    <location>
        <begin position="19"/>
        <end position="78"/>
    </location>
</feature>
<dbReference type="Gene3D" id="3.40.1030.10">
    <property type="entry name" value="Nucleoside phosphorylase/phosphoribosyltransferase catalytic domain"/>
    <property type="match status" value="1"/>
</dbReference>
<dbReference type="PANTHER" id="PTHR43285:SF2">
    <property type="entry name" value="ANTHRANILATE PHOSPHORIBOSYLTRANSFERASE"/>
    <property type="match status" value="1"/>
</dbReference>
<keyword evidence="3" id="KW-0822">Tryptophan biosynthesis</keyword>
<evidence type="ECO:0000259" key="5">
    <source>
        <dbReference type="Pfam" id="PF02885"/>
    </source>
</evidence>
<evidence type="ECO:0000259" key="4">
    <source>
        <dbReference type="Pfam" id="PF00591"/>
    </source>
</evidence>
<dbReference type="SUPFAM" id="SSF47648">
    <property type="entry name" value="Nucleoside phosphorylase/phosphoribosyltransferase N-terminal domain"/>
    <property type="match status" value="1"/>
</dbReference>
<dbReference type="Gene3D" id="1.20.970.10">
    <property type="entry name" value="Transferase, Pyrimidine Nucleoside Phosphorylase, Chain C"/>
    <property type="match status" value="1"/>
</dbReference>
<dbReference type="InterPro" id="IPR036320">
    <property type="entry name" value="Glycosyl_Trfase_fam3_N_dom_sf"/>
</dbReference>
<gene>
    <name evidence="6" type="ORF">THIOM_000770</name>
</gene>
<dbReference type="InterPro" id="IPR000312">
    <property type="entry name" value="Glycosyl_Trfase_fam3"/>
</dbReference>
<keyword evidence="7" id="KW-1185">Reference proteome</keyword>
<dbReference type="Pfam" id="PF02885">
    <property type="entry name" value="Glycos_trans_3N"/>
    <property type="match status" value="1"/>
</dbReference>
<dbReference type="InterPro" id="IPR005940">
    <property type="entry name" value="Anthranilate_Pribosyl_Tfrase"/>
</dbReference>
<evidence type="ECO:0000313" key="7">
    <source>
        <dbReference type="Proteomes" id="UP000076962"/>
    </source>
</evidence>
<dbReference type="PATRIC" id="fig|1003181.4.peg.1147"/>
<name>A0A176S5J3_9GAMM</name>
<keyword evidence="1 6" id="KW-0328">Glycosyltransferase</keyword>
<dbReference type="EMBL" id="LUTY01000391">
    <property type="protein sequence ID" value="OAD23402.1"/>
    <property type="molecule type" value="Genomic_DNA"/>
</dbReference>
<keyword evidence="3" id="KW-0057">Aromatic amino acid biosynthesis</keyword>
<keyword evidence="2 6" id="KW-0808">Transferase</keyword>
<dbReference type="InterPro" id="IPR035902">
    <property type="entry name" value="Nuc_phospho_transferase"/>
</dbReference>
<dbReference type="NCBIfam" id="NF006564">
    <property type="entry name" value="PRK09071.1"/>
    <property type="match status" value="1"/>
</dbReference>
<dbReference type="PANTHER" id="PTHR43285">
    <property type="entry name" value="ANTHRANILATE PHOSPHORIBOSYLTRANSFERASE"/>
    <property type="match status" value="1"/>
</dbReference>
<comment type="caution">
    <text evidence="6">The sequence shown here is derived from an EMBL/GenBank/DDBJ whole genome shotgun (WGS) entry which is preliminary data.</text>
</comment>
<sequence>MLTTTFYEEHPFAQYVRILGKGKNGSRPLTQEEAYSAMRMIMADEVEPVQLGAFMMLMRVKEETREELAGFIQAVRDSFKLPTGKVDLDWSSYAGKRRHLPWFILSSLLLAENGIRVFMHGTRGHTNGRIYTQDVLSYLGIKYAESFEEAAEQIKEKNFSYLPLQYLCPNLHEIIELRPLMGLRSPVHTLARMLNPFDAPYVLQGIFHPGYRPVHQEAALLLNQPHLAVIKGEGGEIERNPDMDCLVQSVHNGELSDEIWPPLFKKRHVKEEKLELQRLSALWRGEIEDEFGEGAVVGTAAIALKLMGKAASIDEAQGMARQMWINRHNKSIR</sequence>
<evidence type="ECO:0000313" key="6">
    <source>
        <dbReference type="EMBL" id="OAD23402.1"/>
    </source>
</evidence>
<dbReference type="Proteomes" id="UP000076962">
    <property type="component" value="Unassembled WGS sequence"/>
</dbReference>
<dbReference type="GO" id="GO:0005829">
    <property type="term" value="C:cytosol"/>
    <property type="evidence" value="ECO:0007669"/>
    <property type="project" value="TreeGrafter"/>
</dbReference>
<reference evidence="6 7" key="1">
    <citation type="submission" date="2016-05" db="EMBL/GenBank/DDBJ databases">
        <title>Single-cell genome of chain-forming Candidatus Thiomargarita nelsonii and comparison to other large sulfur-oxidizing bacteria.</title>
        <authorList>
            <person name="Winkel M."/>
            <person name="Salman V."/>
            <person name="Woyke T."/>
            <person name="Schulz-Vogt H."/>
            <person name="Richter M."/>
            <person name="Flood B."/>
            <person name="Bailey J."/>
            <person name="Amann R."/>
            <person name="Mussmann M."/>
        </authorList>
    </citation>
    <scope>NUCLEOTIDE SEQUENCE [LARGE SCALE GENOMIC DNA]</scope>
    <source>
        <strain evidence="6 7">THI036</strain>
    </source>
</reference>
<dbReference type="SUPFAM" id="SSF52418">
    <property type="entry name" value="Nucleoside phosphorylase/phosphoribosyltransferase catalytic domain"/>
    <property type="match status" value="1"/>
</dbReference>
<dbReference type="Pfam" id="PF00591">
    <property type="entry name" value="Glycos_transf_3"/>
    <property type="match status" value="1"/>
</dbReference>